<gene>
    <name evidence="3" type="ORF">KFL_000490330</name>
</gene>
<dbReference type="CDD" id="cd06257">
    <property type="entry name" value="DnaJ"/>
    <property type="match status" value="1"/>
</dbReference>
<dbReference type="OMA" id="KRRFYDW"/>
<dbReference type="PANTHER" id="PTHR45283">
    <property type="entry name" value="NAD(P)H-QUINONE OXIDOREDUCTASE SUBUNIT T, CHLOROPLASTIC"/>
    <property type="match status" value="1"/>
</dbReference>
<dbReference type="PANTHER" id="PTHR45283:SF1">
    <property type="entry name" value="NAD(P)H-QUINONE OXIDOREDUCTASE SUBUNIT T, CHLOROPLASTIC"/>
    <property type="match status" value="1"/>
</dbReference>
<accession>A0A0U9HI55</accession>
<dbReference type="Proteomes" id="UP000054558">
    <property type="component" value="Unassembled WGS sequence"/>
</dbReference>
<dbReference type="Gene3D" id="1.10.287.110">
    <property type="entry name" value="DnaJ domain"/>
    <property type="match status" value="1"/>
</dbReference>
<proteinExistence type="predicted"/>
<keyword evidence="1" id="KW-0472">Membrane</keyword>
<dbReference type="InterPro" id="IPR044618">
    <property type="entry name" value="NdhT-like"/>
</dbReference>
<name>A0A0U9HI55_KLENI</name>
<feature type="domain" description="J" evidence="2">
    <location>
        <begin position="132"/>
        <end position="198"/>
    </location>
</feature>
<dbReference type="EMBL" id="DF236998">
    <property type="protein sequence ID" value="GAQ80243.1"/>
    <property type="molecule type" value="Genomic_DNA"/>
</dbReference>
<sequence length="281" mass="31481">MEAVEVLGPSRLHGIHQTNIAARKISGSWAAPLKEPRIGSPCCRCTRRSNGAKGRYSLRKSSWFGARLSHANASAESRRQRTGAIVCEDRRIKWDNDDEGWVGGAYLEKGEEDDKSPINSQLIPLLLDMNETHYKFLGLLPSADIDAVRAAFRKLAPVYHPDTSTLPKDVAAEKFVRLREAYEVLSDETRRRLYDWQLAVQSKPDDGDFIWPYETDRGQWGPNGPGQRPIKYGDFDKDFFDGKNVELSAQSTSALLFDMFAFAAAIGTALYILFIKNPAPS</sequence>
<dbReference type="InterPro" id="IPR001623">
    <property type="entry name" value="DnaJ_domain"/>
</dbReference>
<dbReference type="SUPFAM" id="SSF46565">
    <property type="entry name" value="Chaperone J-domain"/>
    <property type="match status" value="1"/>
</dbReference>
<dbReference type="AlphaFoldDB" id="A0A0U9HI55"/>
<evidence type="ECO:0000259" key="2">
    <source>
        <dbReference type="PROSITE" id="PS50076"/>
    </source>
</evidence>
<dbReference type="OrthoDB" id="445556at2759"/>
<feature type="transmembrane region" description="Helical" evidence="1">
    <location>
        <begin position="254"/>
        <end position="275"/>
    </location>
</feature>
<evidence type="ECO:0000313" key="3">
    <source>
        <dbReference type="EMBL" id="GAQ80243.1"/>
    </source>
</evidence>
<evidence type="ECO:0000313" key="4">
    <source>
        <dbReference type="Proteomes" id="UP000054558"/>
    </source>
</evidence>
<keyword evidence="1" id="KW-1133">Transmembrane helix</keyword>
<dbReference type="InterPro" id="IPR036869">
    <property type="entry name" value="J_dom_sf"/>
</dbReference>
<reference evidence="3 4" key="1">
    <citation type="journal article" date="2014" name="Nat. Commun.">
        <title>Klebsormidium flaccidum genome reveals primary factors for plant terrestrial adaptation.</title>
        <authorList>
            <person name="Hori K."/>
            <person name="Maruyama F."/>
            <person name="Fujisawa T."/>
            <person name="Togashi T."/>
            <person name="Yamamoto N."/>
            <person name="Seo M."/>
            <person name="Sato S."/>
            <person name="Yamada T."/>
            <person name="Mori H."/>
            <person name="Tajima N."/>
            <person name="Moriyama T."/>
            <person name="Ikeuchi M."/>
            <person name="Watanabe M."/>
            <person name="Wada H."/>
            <person name="Kobayashi K."/>
            <person name="Saito M."/>
            <person name="Masuda T."/>
            <person name="Sasaki-Sekimoto Y."/>
            <person name="Mashiguchi K."/>
            <person name="Awai K."/>
            <person name="Shimojima M."/>
            <person name="Masuda S."/>
            <person name="Iwai M."/>
            <person name="Nobusawa T."/>
            <person name="Narise T."/>
            <person name="Kondo S."/>
            <person name="Saito H."/>
            <person name="Sato R."/>
            <person name="Murakawa M."/>
            <person name="Ihara Y."/>
            <person name="Oshima-Yamada Y."/>
            <person name="Ohtaka K."/>
            <person name="Satoh M."/>
            <person name="Sonobe K."/>
            <person name="Ishii M."/>
            <person name="Ohtani R."/>
            <person name="Kanamori-Sato M."/>
            <person name="Honoki R."/>
            <person name="Miyazaki D."/>
            <person name="Mochizuki H."/>
            <person name="Umetsu J."/>
            <person name="Higashi K."/>
            <person name="Shibata D."/>
            <person name="Kamiya Y."/>
            <person name="Sato N."/>
            <person name="Nakamura Y."/>
            <person name="Tabata S."/>
            <person name="Ida S."/>
            <person name="Kurokawa K."/>
            <person name="Ohta H."/>
        </authorList>
    </citation>
    <scope>NUCLEOTIDE SEQUENCE [LARGE SCALE GENOMIC DNA]</scope>
    <source>
        <strain evidence="3 4">NIES-2285</strain>
    </source>
</reference>
<keyword evidence="3" id="KW-0346">Stress response</keyword>
<dbReference type="STRING" id="105231.A0A0U9HI55"/>
<dbReference type="PROSITE" id="PS50076">
    <property type="entry name" value="DNAJ_2"/>
    <property type="match status" value="1"/>
</dbReference>
<dbReference type="SMART" id="SM00271">
    <property type="entry name" value="DnaJ"/>
    <property type="match status" value="1"/>
</dbReference>
<keyword evidence="4" id="KW-1185">Reference proteome</keyword>
<organism evidence="3 4">
    <name type="scientific">Klebsormidium nitens</name>
    <name type="common">Green alga</name>
    <name type="synonym">Ulothrix nitens</name>
    <dbReference type="NCBI Taxonomy" id="105231"/>
    <lineage>
        <taxon>Eukaryota</taxon>
        <taxon>Viridiplantae</taxon>
        <taxon>Streptophyta</taxon>
        <taxon>Klebsormidiophyceae</taxon>
        <taxon>Klebsormidiales</taxon>
        <taxon>Klebsormidiaceae</taxon>
        <taxon>Klebsormidium</taxon>
    </lineage>
</organism>
<dbReference type="PROSITE" id="PS00636">
    <property type="entry name" value="DNAJ_1"/>
    <property type="match status" value="1"/>
</dbReference>
<protein>
    <submittedName>
        <fullName evidence="3">DnaJ heat shock family protein</fullName>
    </submittedName>
</protein>
<evidence type="ECO:0000256" key="1">
    <source>
        <dbReference type="SAM" id="Phobius"/>
    </source>
</evidence>
<dbReference type="InterPro" id="IPR018253">
    <property type="entry name" value="DnaJ_domain_CS"/>
</dbReference>
<keyword evidence="1" id="KW-0812">Transmembrane</keyword>
<dbReference type="PRINTS" id="PR00625">
    <property type="entry name" value="JDOMAIN"/>
</dbReference>
<dbReference type="Pfam" id="PF00226">
    <property type="entry name" value="DnaJ"/>
    <property type="match status" value="1"/>
</dbReference>